<dbReference type="Pfam" id="PF02734">
    <property type="entry name" value="Dak2"/>
    <property type="match status" value="1"/>
</dbReference>
<feature type="domain" description="DhaL" evidence="3">
    <location>
        <begin position="1"/>
        <end position="162"/>
    </location>
</feature>
<dbReference type="SUPFAM" id="SSF101473">
    <property type="entry name" value="DhaL-like"/>
    <property type="match status" value="1"/>
</dbReference>
<dbReference type="Gene3D" id="1.25.40.340">
    <property type="match status" value="1"/>
</dbReference>
<dbReference type="EMBL" id="JBIMSO010000053">
    <property type="protein sequence ID" value="MFH5209301.1"/>
    <property type="molecule type" value="Genomic_DNA"/>
</dbReference>
<evidence type="ECO:0000256" key="1">
    <source>
        <dbReference type="ARBA" id="ARBA00022679"/>
    </source>
</evidence>
<name>A0ABW7JYM5_9NOCA</name>
<protein>
    <submittedName>
        <fullName evidence="5">DAK2 domain-containing protein</fullName>
    </submittedName>
</protein>
<dbReference type="PANTHER" id="PTHR28629:SF4">
    <property type="entry name" value="TRIOKINASE_FMN CYCLASE"/>
    <property type="match status" value="1"/>
</dbReference>
<organism evidence="5 7">
    <name type="scientific">Antrihabitans spumae</name>
    <dbReference type="NCBI Taxonomy" id="3373370"/>
    <lineage>
        <taxon>Bacteria</taxon>
        <taxon>Bacillati</taxon>
        <taxon>Actinomycetota</taxon>
        <taxon>Actinomycetes</taxon>
        <taxon>Mycobacteriales</taxon>
        <taxon>Nocardiaceae</taxon>
        <taxon>Antrihabitans</taxon>
    </lineage>
</organism>
<keyword evidence="1" id="KW-0808">Transferase</keyword>
<evidence type="ECO:0000313" key="4">
    <source>
        <dbReference type="EMBL" id="MFH5209301.1"/>
    </source>
</evidence>
<evidence type="ECO:0000259" key="3">
    <source>
        <dbReference type="PROSITE" id="PS51480"/>
    </source>
</evidence>
<evidence type="ECO:0000256" key="2">
    <source>
        <dbReference type="ARBA" id="ARBA00022777"/>
    </source>
</evidence>
<comment type="caution">
    <text evidence="5">The sequence shown here is derived from an EMBL/GenBank/DDBJ whole genome shotgun (WGS) entry which is preliminary data.</text>
</comment>
<sequence>MLAALDHVDITGVRDTFTLPTAFRTISDAYLGHAGSTSGALLGIWFREFYRAAEKGLTVANLAAAARQGLDTIAELGNARTGDKTMIDAIAPAVEALERAVADGSDLAAGLSAAADAAGRGAESTTDLVAKRGRASYVGDAARGVIDPGALVISWFFAEATGPTAS</sequence>
<dbReference type="RefSeq" id="WP_395115257.1">
    <property type="nucleotide sequence ID" value="NZ_JBIMSN010000019.1"/>
</dbReference>
<proteinExistence type="predicted"/>
<evidence type="ECO:0000313" key="6">
    <source>
        <dbReference type="Proteomes" id="UP001609175"/>
    </source>
</evidence>
<evidence type="ECO:0000313" key="5">
    <source>
        <dbReference type="EMBL" id="MFH5227864.1"/>
    </source>
</evidence>
<dbReference type="SMART" id="SM01120">
    <property type="entry name" value="Dak2"/>
    <property type="match status" value="1"/>
</dbReference>
<dbReference type="PANTHER" id="PTHR28629">
    <property type="entry name" value="TRIOKINASE/FMN CYCLASE"/>
    <property type="match status" value="1"/>
</dbReference>
<dbReference type="EMBL" id="JBIMSN010000019">
    <property type="protein sequence ID" value="MFH5227864.1"/>
    <property type="molecule type" value="Genomic_DNA"/>
</dbReference>
<gene>
    <name evidence="4" type="ORF">ACHIPZ_14010</name>
    <name evidence="5" type="ORF">ACHIRB_04575</name>
</gene>
<accession>A0ABW7JYM5</accession>
<dbReference type="InterPro" id="IPR050861">
    <property type="entry name" value="Dihydroxyacetone_Kinase"/>
</dbReference>
<dbReference type="Proteomes" id="UP001609175">
    <property type="component" value="Unassembled WGS sequence"/>
</dbReference>
<evidence type="ECO:0000313" key="7">
    <source>
        <dbReference type="Proteomes" id="UP001609219"/>
    </source>
</evidence>
<keyword evidence="7" id="KW-1185">Reference proteome</keyword>
<dbReference type="InterPro" id="IPR004007">
    <property type="entry name" value="DhaL_dom"/>
</dbReference>
<keyword evidence="2" id="KW-0418">Kinase</keyword>
<dbReference type="PROSITE" id="PS51480">
    <property type="entry name" value="DHAL"/>
    <property type="match status" value="1"/>
</dbReference>
<dbReference type="Proteomes" id="UP001609219">
    <property type="component" value="Unassembled WGS sequence"/>
</dbReference>
<reference evidence="6 7" key="1">
    <citation type="submission" date="2024-10" db="EMBL/GenBank/DDBJ databases">
        <authorList>
            <person name="Riesco R."/>
        </authorList>
    </citation>
    <scope>NUCLEOTIDE SEQUENCE [LARGE SCALE GENOMIC DNA]</scope>
    <source>
        <strain evidence="4 6">NCIMB 15449</strain>
        <strain evidence="5 7">NCIMB 15450</strain>
    </source>
</reference>
<dbReference type="InterPro" id="IPR036117">
    <property type="entry name" value="DhaL_dom_sf"/>
</dbReference>